<reference evidence="1 2" key="1">
    <citation type="submission" date="2024-09" db="EMBL/GenBank/DDBJ databases">
        <authorList>
            <person name="Sun Q."/>
            <person name="Mori K."/>
        </authorList>
    </citation>
    <scope>NUCLEOTIDE SEQUENCE [LARGE SCALE GENOMIC DNA]</scope>
    <source>
        <strain evidence="1 2">CECT 8064</strain>
    </source>
</reference>
<proteinExistence type="predicted"/>
<gene>
    <name evidence="1" type="ORF">ACFFUV_23490</name>
</gene>
<feature type="non-terminal residue" evidence="1">
    <location>
        <position position="1"/>
    </location>
</feature>
<dbReference type="RefSeq" id="WP_390198371.1">
    <property type="nucleotide sequence ID" value="NZ_JBHMEP010000065.1"/>
</dbReference>
<keyword evidence="2" id="KW-1185">Reference proteome</keyword>
<protein>
    <submittedName>
        <fullName evidence="1">Uncharacterized protein</fullName>
    </submittedName>
</protein>
<sequence>YLAFACLVKSVDGTEYNDMTADGLQKVLDLFADAPNAELTAQLEAVKKKIDEELQLYFPKLFDDATVKEYYDQLKQRTMLMLDAIIQGDESDKRAEIDHITTLLLTYTKPQSFSGSDSMEIQYDKQFENMCLMLSQHLHVNPKSFTVLEYYNAFEYIKQATKPKNPKAGRN</sequence>
<dbReference type="EMBL" id="JBHMEP010000065">
    <property type="protein sequence ID" value="MFB9137904.1"/>
    <property type="molecule type" value="Genomic_DNA"/>
</dbReference>
<organism evidence="1 2">
    <name type="scientific">Vibrio olivae</name>
    <dbReference type="NCBI Taxonomy" id="1243002"/>
    <lineage>
        <taxon>Bacteria</taxon>
        <taxon>Pseudomonadati</taxon>
        <taxon>Pseudomonadota</taxon>
        <taxon>Gammaproteobacteria</taxon>
        <taxon>Vibrionales</taxon>
        <taxon>Vibrionaceae</taxon>
        <taxon>Vibrio</taxon>
    </lineage>
</organism>
<evidence type="ECO:0000313" key="2">
    <source>
        <dbReference type="Proteomes" id="UP001589645"/>
    </source>
</evidence>
<name>A0ABV5HUG0_9VIBR</name>
<dbReference type="Proteomes" id="UP001589645">
    <property type="component" value="Unassembled WGS sequence"/>
</dbReference>
<comment type="caution">
    <text evidence="1">The sequence shown here is derived from an EMBL/GenBank/DDBJ whole genome shotgun (WGS) entry which is preliminary data.</text>
</comment>
<accession>A0ABV5HUG0</accession>
<evidence type="ECO:0000313" key="1">
    <source>
        <dbReference type="EMBL" id="MFB9137904.1"/>
    </source>
</evidence>